<reference evidence="2" key="1">
    <citation type="submission" date="2020-11" db="EMBL/GenBank/DDBJ databases">
        <title>Adaptations for nitrogen fixation in a non-lichenized fungal sporocarp promotes dispersal by wood-feeding termites.</title>
        <authorList>
            <consortium name="DOE Joint Genome Institute"/>
            <person name="Koch R.A."/>
            <person name="Yoon G."/>
            <person name="Arayal U."/>
            <person name="Lail K."/>
            <person name="Amirebrahimi M."/>
            <person name="Labutti K."/>
            <person name="Lipzen A."/>
            <person name="Riley R."/>
            <person name="Barry K."/>
            <person name="Henrissat B."/>
            <person name="Grigoriev I.V."/>
            <person name="Herr J.R."/>
            <person name="Aime M.C."/>
        </authorList>
    </citation>
    <scope>NUCLEOTIDE SEQUENCE</scope>
    <source>
        <strain evidence="2">MCA 3950</strain>
    </source>
</reference>
<evidence type="ECO:0000313" key="2">
    <source>
        <dbReference type="EMBL" id="KAG7441297.1"/>
    </source>
</evidence>
<accession>A0A9P7VIU0</accession>
<evidence type="ECO:0000256" key="1">
    <source>
        <dbReference type="SAM" id="MobiDB-lite"/>
    </source>
</evidence>
<name>A0A9P7VIU0_9AGAR</name>
<dbReference type="Proteomes" id="UP000812287">
    <property type="component" value="Unassembled WGS sequence"/>
</dbReference>
<protein>
    <submittedName>
        <fullName evidence="2">Uncharacterized protein</fullName>
    </submittedName>
</protein>
<dbReference type="AlphaFoldDB" id="A0A9P7VIU0"/>
<dbReference type="GeneID" id="66106801"/>
<keyword evidence="3" id="KW-1185">Reference proteome</keyword>
<comment type="caution">
    <text evidence="2">The sequence shown here is derived from an EMBL/GenBank/DDBJ whole genome shotgun (WGS) entry which is preliminary data.</text>
</comment>
<dbReference type="RefSeq" id="XP_043034797.1">
    <property type="nucleotide sequence ID" value="XM_043184504.1"/>
</dbReference>
<evidence type="ECO:0000313" key="3">
    <source>
        <dbReference type="Proteomes" id="UP000812287"/>
    </source>
</evidence>
<dbReference type="EMBL" id="MU250561">
    <property type="protein sequence ID" value="KAG7441297.1"/>
    <property type="molecule type" value="Genomic_DNA"/>
</dbReference>
<dbReference type="OrthoDB" id="2803783at2759"/>
<feature type="region of interest" description="Disordered" evidence="1">
    <location>
        <begin position="15"/>
        <end position="36"/>
    </location>
</feature>
<organism evidence="2 3">
    <name type="scientific">Guyanagaster necrorhizus</name>
    <dbReference type="NCBI Taxonomy" id="856835"/>
    <lineage>
        <taxon>Eukaryota</taxon>
        <taxon>Fungi</taxon>
        <taxon>Dikarya</taxon>
        <taxon>Basidiomycota</taxon>
        <taxon>Agaricomycotina</taxon>
        <taxon>Agaricomycetes</taxon>
        <taxon>Agaricomycetidae</taxon>
        <taxon>Agaricales</taxon>
        <taxon>Marasmiineae</taxon>
        <taxon>Physalacriaceae</taxon>
        <taxon>Guyanagaster</taxon>
    </lineage>
</organism>
<gene>
    <name evidence="2" type="ORF">BT62DRAFT_923395</name>
</gene>
<sequence length="167" mass="19937">MLQFWRHMVTDTRNIMRHENTKQTQDHAEEDDNKGNSEVRRHMGVLSLRLFLMELCKWWNAMQPVWHQNKISILPLPVYDHSLNKDLQKGDQNSIVTILIGLMWWGQSTLKAKNRKNRQNRWKYVMQPYSIQSRLSIFIDMGISRKGWGRTLLQVMRDGRDDEQGIC</sequence>
<proteinExistence type="predicted"/>